<name>A0A504YQU7_FASGI</name>
<dbReference type="InterPro" id="IPR000608">
    <property type="entry name" value="UBC"/>
</dbReference>
<organism evidence="3 4">
    <name type="scientific">Fasciola gigantica</name>
    <name type="common">Giant liver fluke</name>
    <dbReference type="NCBI Taxonomy" id="46835"/>
    <lineage>
        <taxon>Eukaryota</taxon>
        <taxon>Metazoa</taxon>
        <taxon>Spiralia</taxon>
        <taxon>Lophotrochozoa</taxon>
        <taxon>Platyhelminthes</taxon>
        <taxon>Trematoda</taxon>
        <taxon>Digenea</taxon>
        <taxon>Plagiorchiida</taxon>
        <taxon>Echinostomata</taxon>
        <taxon>Echinostomatoidea</taxon>
        <taxon>Fasciolidae</taxon>
        <taxon>Fasciola</taxon>
    </lineage>
</organism>
<dbReference type="SUPFAM" id="SSF54495">
    <property type="entry name" value="UBC-like"/>
    <property type="match status" value="1"/>
</dbReference>
<dbReference type="STRING" id="46835.A0A504YQU7"/>
<dbReference type="CDD" id="cd23794">
    <property type="entry name" value="UBCc_UBE2F_UBE2M"/>
    <property type="match status" value="1"/>
</dbReference>
<keyword evidence="4" id="KW-1185">Reference proteome</keyword>
<sequence length="734" mass="84429">MSANRRSFVRELLTLMRTVEQEFSGQIKIFSTEEMNVNEVLVEITPSKGYYAHAAFVFRIQATPKYPAQKPAVFCLTSIFHPNINQEYRDRNVCMNLLYFWCPRYGLKDLLHAVLFLFYEPNFENPMTENAGKPEEGLTMEETVRKSFHGGMINGVRYEPNMAWLRWTKENESEFAKYSSRTDCFEVISTTKHQSTTANYFHEALSGQYSPMILVSTEERRYDEIYEAEIQYAYIACVTLRSMTGSLDSFDAVNNYRSWYYAEQMTHLQGMITFDMHTLSPTTSTAECRQLSYGSKQISFYKPWILDPADSSDDDVEPFLDQTFDESPEFHLEADKHDEDSECDSHDDVSCGLREDEEERTSREDRYGTEEAHTSVNGNVNNVTSERQSEDGAGHPKPHHSDDETNAERHENGDDDETETQFNGEVNTEAVSSLNMTNLPETNSDLTTTIVVDDWLGTENLAVDTVNVNSEEEEEDEDWDVGDQFPSKSVARLLFGLQEKLARRLWPHWWFLSQSRWPAYLAPHHMTEIEPVRWSYYFSRASSFVLRLDLFRLGLTCEKRSIYFLIDSLSLSPFSPMVNRALTIPDRSKKTVTWYGLDWYSVSDAFRPIHNHQSITPRNHFHIPILPFSVFYLHNWLSYMSRVELYGSSLGYSRPLNAGTLSSMGSTCLSPASLGCGQCCYADGWPLWLLWRVSRLLCRLMVFGCARPILRVDESGSGTVDSGVAFPFSDLDEI</sequence>
<proteinExistence type="predicted"/>
<evidence type="ECO:0000259" key="2">
    <source>
        <dbReference type="PROSITE" id="PS50127"/>
    </source>
</evidence>
<dbReference type="Proteomes" id="UP000316759">
    <property type="component" value="Unassembled WGS sequence"/>
</dbReference>
<gene>
    <name evidence="3" type="ORF">FGIG_03788</name>
</gene>
<feature type="region of interest" description="Disordered" evidence="1">
    <location>
        <begin position="333"/>
        <end position="420"/>
    </location>
</feature>
<comment type="caution">
    <text evidence="3">The sequence shown here is derived from an EMBL/GenBank/DDBJ whole genome shotgun (WGS) entry which is preliminary data.</text>
</comment>
<reference evidence="3 4" key="1">
    <citation type="submission" date="2019-04" db="EMBL/GenBank/DDBJ databases">
        <title>Annotation for the trematode Fasciola gigantica.</title>
        <authorList>
            <person name="Choi Y.-J."/>
        </authorList>
    </citation>
    <scope>NUCLEOTIDE SEQUENCE [LARGE SCALE GENOMIC DNA]</scope>
    <source>
        <strain evidence="3">Uganda_cow_1</strain>
    </source>
</reference>
<accession>A0A504YQU7</accession>
<evidence type="ECO:0000313" key="3">
    <source>
        <dbReference type="EMBL" id="TPP63035.1"/>
    </source>
</evidence>
<evidence type="ECO:0000256" key="1">
    <source>
        <dbReference type="SAM" id="MobiDB-lite"/>
    </source>
</evidence>
<dbReference type="OrthoDB" id="6225302at2759"/>
<dbReference type="AlphaFoldDB" id="A0A504YQU7"/>
<dbReference type="InterPro" id="IPR016135">
    <property type="entry name" value="UBQ-conjugating_enzyme/RWD"/>
</dbReference>
<feature type="compositionally biased region" description="Basic and acidic residues" evidence="1">
    <location>
        <begin position="360"/>
        <end position="373"/>
    </location>
</feature>
<protein>
    <recommendedName>
        <fullName evidence="2">UBC core domain-containing protein</fullName>
    </recommendedName>
</protein>
<feature type="domain" description="UBC core" evidence="2">
    <location>
        <begin position="7"/>
        <end position="156"/>
    </location>
</feature>
<dbReference type="EMBL" id="SUNJ01006155">
    <property type="protein sequence ID" value="TPP63035.1"/>
    <property type="molecule type" value="Genomic_DNA"/>
</dbReference>
<dbReference type="Gene3D" id="3.10.110.10">
    <property type="entry name" value="Ubiquitin Conjugating Enzyme"/>
    <property type="match status" value="1"/>
</dbReference>
<dbReference type="Pfam" id="PF00179">
    <property type="entry name" value="UQ_con"/>
    <property type="match status" value="1"/>
</dbReference>
<dbReference type="PROSITE" id="PS50127">
    <property type="entry name" value="UBC_2"/>
    <property type="match status" value="1"/>
</dbReference>
<dbReference type="SMART" id="SM00212">
    <property type="entry name" value="UBCc"/>
    <property type="match status" value="1"/>
</dbReference>
<feature type="compositionally biased region" description="Basic and acidic residues" evidence="1">
    <location>
        <begin position="333"/>
        <end position="349"/>
    </location>
</feature>
<feature type="compositionally biased region" description="Basic and acidic residues" evidence="1">
    <location>
        <begin position="387"/>
        <end position="412"/>
    </location>
</feature>
<dbReference type="PANTHER" id="PTHR24068">
    <property type="entry name" value="UBIQUITIN-CONJUGATING ENZYME E2"/>
    <property type="match status" value="1"/>
</dbReference>
<evidence type="ECO:0000313" key="4">
    <source>
        <dbReference type="Proteomes" id="UP000316759"/>
    </source>
</evidence>